<dbReference type="VEuPathDB" id="CryptoDB:Vbra_21117"/>
<gene>
    <name evidence="2" type="ORF">Vbra_21117</name>
</gene>
<dbReference type="Proteomes" id="UP000041254">
    <property type="component" value="Unassembled WGS sequence"/>
</dbReference>
<feature type="compositionally biased region" description="Basic and acidic residues" evidence="1">
    <location>
        <begin position="98"/>
        <end position="124"/>
    </location>
</feature>
<feature type="compositionally biased region" description="Polar residues" evidence="1">
    <location>
        <begin position="23"/>
        <end position="33"/>
    </location>
</feature>
<feature type="compositionally biased region" description="Basic and acidic residues" evidence="1">
    <location>
        <begin position="42"/>
        <end position="54"/>
    </location>
</feature>
<proteinExistence type="predicted"/>
<dbReference type="AlphaFoldDB" id="A0A0G4EXG2"/>
<organism evidence="2 3">
    <name type="scientific">Vitrella brassicaformis (strain CCMP3155)</name>
    <dbReference type="NCBI Taxonomy" id="1169540"/>
    <lineage>
        <taxon>Eukaryota</taxon>
        <taxon>Sar</taxon>
        <taxon>Alveolata</taxon>
        <taxon>Colpodellida</taxon>
        <taxon>Vitrellaceae</taxon>
        <taxon>Vitrella</taxon>
    </lineage>
</organism>
<name>A0A0G4EXG2_VITBC</name>
<evidence type="ECO:0000256" key="1">
    <source>
        <dbReference type="SAM" id="MobiDB-lite"/>
    </source>
</evidence>
<feature type="compositionally biased region" description="Polar residues" evidence="1">
    <location>
        <begin position="125"/>
        <end position="153"/>
    </location>
</feature>
<feature type="region of interest" description="Disordered" evidence="1">
    <location>
        <begin position="1"/>
        <end position="168"/>
    </location>
</feature>
<dbReference type="InParanoid" id="A0A0G4EXG2"/>
<accession>A0A0G4EXG2</accession>
<evidence type="ECO:0000313" key="2">
    <source>
        <dbReference type="EMBL" id="CEM03269.1"/>
    </source>
</evidence>
<reference evidence="2 3" key="1">
    <citation type="submission" date="2014-11" db="EMBL/GenBank/DDBJ databases">
        <authorList>
            <person name="Zhu J."/>
            <person name="Qi W."/>
            <person name="Song R."/>
        </authorList>
    </citation>
    <scope>NUCLEOTIDE SEQUENCE [LARGE SCALE GENOMIC DNA]</scope>
</reference>
<keyword evidence="3" id="KW-1185">Reference proteome</keyword>
<sequence>MKGPGAVFAQTRFPLNKAVAAQPTKTKQGSSPWVTLRKKGEKQKGDEGEKKRPLTEAAPPGHADKKAQVVMDSQGQEVRSEVFHSAMEFPPPPTTDTDTPREPEKPPNKKRDRPPLAKTVERSPPETSVPQTSSVTSAISQADQPEQTVSTGSDYKPPAISIHTPSGNTIPFVHRSVTALADTLLPATLQAAALQAQAFAGEAEGGGGEGQQLQQDKQPATEREGVVGVGVGDQLSQLLTGVPSAGGGGGLWIEGGNGEEAVYVDTMMREPMSSPYVGAVAEPFRRGAIPCCDLVMWMWPM</sequence>
<feature type="region of interest" description="Disordered" evidence="1">
    <location>
        <begin position="202"/>
        <end position="223"/>
    </location>
</feature>
<evidence type="ECO:0000313" key="3">
    <source>
        <dbReference type="Proteomes" id="UP000041254"/>
    </source>
</evidence>
<protein>
    <submittedName>
        <fullName evidence="2">Uncharacterized protein</fullName>
    </submittedName>
</protein>
<dbReference type="EMBL" id="CDMY01000336">
    <property type="protein sequence ID" value="CEM03269.1"/>
    <property type="molecule type" value="Genomic_DNA"/>
</dbReference>